<keyword evidence="5 9" id="KW-0479">Metal-binding</keyword>
<proteinExistence type="inferred from homology"/>
<dbReference type="GO" id="GO:0008270">
    <property type="term" value="F:zinc ion binding"/>
    <property type="evidence" value="ECO:0007669"/>
    <property type="project" value="UniProtKB-UniRule"/>
</dbReference>
<dbReference type="GO" id="GO:0097367">
    <property type="term" value="F:carbohydrate derivative binding"/>
    <property type="evidence" value="ECO:0007669"/>
    <property type="project" value="InterPro"/>
</dbReference>
<evidence type="ECO:0000256" key="4">
    <source>
        <dbReference type="ARBA" id="ARBA00022490"/>
    </source>
</evidence>
<feature type="binding site" evidence="9">
    <location>
        <position position="174"/>
    </location>
    <ligand>
        <name>Zn(2+)</name>
        <dbReference type="ChEBI" id="CHEBI:29105"/>
    </ligand>
</feature>
<dbReference type="InterPro" id="IPR004515">
    <property type="entry name" value="Phosphoheptose_Isoase"/>
</dbReference>
<dbReference type="GO" id="GO:0005975">
    <property type="term" value="P:carbohydrate metabolic process"/>
    <property type="evidence" value="ECO:0007669"/>
    <property type="project" value="UniProtKB-UniRule"/>
</dbReference>
<dbReference type="InterPro" id="IPR001347">
    <property type="entry name" value="SIS_dom"/>
</dbReference>
<evidence type="ECO:0000256" key="7">
    <source>
        <dbReference type="ARBA" id="ARBA00023235"/>
    </source>
</evidence>
<comment type="cofactor">
    <cofactor evidence="9">
        <name>Zn(2+)</name>
        <dbReference type="ChEBI" id="CHEBI:29105"/>
    </cofactor>
    <text evidence="9">Binds 1 zinc ion per subunit.</text>
</comment>
<dbReference type="CDD" id="cd05006">
    <property type="entry name" value="SIS_GmhA"/>
    <property type="match status" value="1"/>
</dbReference>
<dbReference type="GO" id="GO:0008968">
    <property type="term" value="F:D-sedoheptulose 7-phosphate isomerase activity"/>
    <property type="evidence" value="ECO:0007669"/>
    <property type="project" value="UniProtKB-UniRule"/>
</dbReference>
<dbReference type="GO" id="GO:0005737">
    <property type="term" value="C:cytoplasm"/>
    <property type="evidence" value="ECO:0007669"/>
    <property type="project" value="UniProtKB-SubCell"/>
</dbReference>
<dbReference type="InterPro" id="IPR035461">
    <property type="entry name" value="GmhA/DiaA"/>
</dbReference>
<dbReference type="NCBIfam" id="TIGR00441">
    <property type="entry name" value="gmhA"/>
    <property type="match status" value="1"/>
</dbReference>
<evidence type="ECO:0000313" key="11">
    <source>
        <dbReference type="EMBL" id="EHM37753.1"/>
    </source>
</evidence>
<gene>
    <name evidence="9" type="primary">gmhA</name>
    <name evidence="11" type="ORF">HMPREF0080_02089</name>
</gene>
<comment type="caution">
    <text evidence="11">The sequence shown here is derived from an EMBL/GenBank/DDBJ whole genome shotgun (WGS) entry which is preliminary data.</text>
</comment>
<dbReference type="EC" id="5.3.1.28" evidence="9"/>
<dbReference type="HOGENOM" id="CLU_080999_4_0_9"/>
<keyword evidence="4 9" id="KW-0963">Cytoplasm</keyword>
<feature type="binding site" evidence="9">
    <location>
        <position position="166"/>
    </location>
    <ligand>
        <name>substrate</name>
    </ligand>
</feature>
<evidence type="ECO:0000313" key="12">
    <source>
        <dbReference type="Proteomes" id="UP000005481"/>
    </source>
</evidence>
<feature type="binding site" evidence="9">
    <location>
        <begin position="89"/>
        <end position="90"/>
    </location>
    <ligand>
        <name>substrate</name>
    </ligand>
</feature>
<evidence type="ECO:0000256" key="2">
    <source>
        <dbReference type="ARBA" id="ARBA00004496"/>
    </source>
</evidence>
<reference evidence="11 12" key="1">
    <citation type="submission" date="2011-08" db="EMBL/GenBank/DDBJ databases">
        <authorList>
            <person name="Weinstock G."/>
            <person name="Sodergren E."/>
            <person name="Clifton S."/>
            <person name="Fulton L."/>
            <person name="Fulton B."/>
            <person name="Courtney L."/>
            <person name="Fronick C."/>
            <person name="Harrison M."/>
            <person name="Strong C."/>
            <person name="Farmer C."/>
            <person name="Delahaunty K."/>
            <person name="Markovic C."/>
            <person name="Hall O."/>
            <person name="Minx P."/>
            <person name="Tomlinson C."/>
            <person name="Mitreva M."/>
            <person name="Hou S."/>
            <person name="Chen J."/>
            <person name="Wollam A."/>
            <person name="Pepin K.H."/>
            <person name="Johnson M."/>
            <person name="Bhonagiri V."/>
            <person name="Zhang X."/>
            <person name="Suruliraj S."/>
            <person name="Warren W."/>
            <person name="Chinwalla A."/>
            <person name="Mardis E.R."/>
            <person name="Wilson R.K."/>
        </authorList>
    </citation>
    <scope>NUCLEOTIDE SEQUENCE [LARGE SCALE GENOMIC DNA]</scope>
    <source>
        <strain evidence="11 12">F0357</strain>
    </source>
</reference>
<dbReference type="eggNOG" id="COG0279">
    <property type="taxonomic scope" value="Bacteria"/>
</dbReference>
<dbReference type="Pfam" id="PF13580">
    <property type="entry name" value="SIS_2"/>
    <property type="match status" value="1"/>
</dbReference>
<name>G9YK79_9FIRM</name>
<feature type="binding site" evidence="9">
    <location>
        <position position="60"/>
    </location>
    <ligand>
        <name>Zn(2+)</name>
        <dbReference type="ChEBI" id="CHEBI:29105"/>
    </ligand>
</feature>
<keyword evidence="7 9" id="KW-0413">Isomerase</keyword>
<dbReference type="Proteomes" id="UP000005481">
    <property type="component" value="Unassembled WGS sequence"/>
</dbReference>
<keyword evidence="8 9" id="KW-0119">Carbohydrate metabolism</keyword>
<evidence type="ECO:0000256" key="8">
    <source>
        <dbReference type="ARBA" id="ARBA00023277"/>
    </source>
</evidence>
<evidence type="ECO:0000256" key="3">
    <source>
        <dbReference type="ARBA" id="ARBA00009894"/>
    </source>
</evidence>
<keyword evidence="12" id="KW-1185">Reference proteome</keyword>
<dbReference type="InterPro" id="IPR050099">
    <property type="entry name" value="SIS_GmhA/DiaA_subfam"/>
</dbReference>
<protein>
    <recommendedName>
        <fullName evidence="9">Phosphoheptose isomerase</fullName>
        <ecNumber evidence="9">5.3.1.28</ecNumber>
    </recommendedName>
    <alternativeName>
        <fullName evidence="9">Sedoheptulose 7-phosphate isomerase</fullName>
    </alternativeName>
</protein>
<dbReference type="PATRIC" id="fig|861450.3.peg.1916"/>
<feature type="binding site" evidence="9">
    <location>
        <position position="120"/>
    </location>
    <ligand>
        <name>substrate</name>
    </ligand>
</feature>
<comment type="pathway">
    <text evidence="9">Carbohydrate biosynthesis; D-glycero-D-manno-heptose 7-phosphate biosynthesis; D-glycero-alpha-D-manno-heptose 7-phosphate and D-glycero-beta-D-manno-heptose 7-phosphate from sedoheptulose 7-phosphate: step 1/1.</text>
</comment>
<feature type="binding site" evidence="9">
    <location>
        <begin position="115"/>
        <end position="117"/>
    </location>
    <ligand>
        <name>substrate</name>
    </ligand>
</feature>
<feature type="binding site" evidence="9">
    <location>
        <position position="60"/>
    </location>
    <ligand>
        <name>substrate</name>
    </ligand>
</feature>
<feature type="domain" description="SIS" evidence="10">
    <location>
        <begin position="32"/>
        <end position="184"/>
    </location>
</feature>
<organism evidence="11 12">
    <name type="scientific">Anaeroglobus geminatus F0357</name>
    <dbReference type="NCBI Taxonomy" id="861450"/>
    <lineage>
        <taxon>Bacteria</taxon>
        <taxon>Bacillati</taxon>
        <taxon>Bacillota</taxon>
        <taxon>Negativicutes</taxon>
        <taxon>Veillonellales</taxon>
        <taxon>Veillonellaceae</taxon>
        <taxon>Anaeroglobus</taxon>
    </lineage>
</organism>
<dbReference type="Gene3D" id="3.40.50.10490">
    <property type="entry name" value="Glucose-6-phosphate isomerase like protein, domain 1"/>
    <property type="match status" value="1"/>
</dbReference>
<feature type="binding site" evidence="9">
    <location>
        <position position="166"/>
    </location>
    <ligand>
        <name>Zn(2+)</name>
        <dbReference type="ChEBI" id="CHEBI:29105"/>
    </ligand>
</feature>
<dbReference type="GO" id="GO:2001061">
    <property type="term" value="P:D-glycero-D-manno-heptose 7-phosphate biosynthetic process"/>
    <property type="evidence" value="ECO:0007669"/>
    <property type="project" value="UniProtKB-UniPathway"/>
</dbReference>
<dbReference type="InterPro" id="IPR046348">
    <property type="entry name" value="SIS_dom_sf"/>
</dbReference>
<keyword evidence="6 9" id="KW-0862">Zinc</keyword>
<dbReference type="AlphaFoldDB" id="G9YK79"/>
<dbReference type="RefSeq" id="WP_006791049.1">
    <property type="nucleotide sequence ID" value="NZ_JH417615.1"/>
</dbReference>
<dbReference type="PANTHER" id="PTHR30390">
    <property type="entry name" value="SEDOHEPTULOSE 7-PHOSPHATE ISOMERASE / DNAA INITIATOR-ASSOCIATING FACTOR FOR REPLICATION INITIATION"/>
    <property type="match status" value="1"/>
</dbReference>
<dbReference type="SUPFAM" id="SSF53697">
    <property type="entry name" value="SIS domain"/>
    <property type="match status" value="1"/>
</dbReference>
<dbReference type="HAMAP" id="MF_00067">
    <property type="entry name" value="GmhA"/>
    <property type="match status" value="1"/>
</dbReference>
<evidence type="ECO:0000256" key="9">
    <source>
        <dbReference type="HAMAP-Rule" id="MF_00067"/>
    </source>
</evidence>
<evidence type="ECO:0000256" key="5">
    <source>
        <dbReference type="ARBA" id="ARBA00022723"/>
    </source>
</evidence>
<comment type="similarity">
    <text evidence="3 9">Belongs to the SIS family. GmhA subfamily.</text>
</comment>
<evidence type="ECO:0000256" key="1">
    <source>
        <dbReference type="ARBA" id="ARBA00000348"/>
    </source>
</evidence>
<evidence type="ECO:0000256" key="6">
    <source>
        <dbReference type="ARBA" id="ARBA00022833"/>
    </source>
</evidence>
<feature type="binding site" evidence="9">
    <location>
        <begin position="47"/>
        <end position="49"/>
    </location>
    <ligand>
        <name>substrate</name>
    </ligand>
</feature>
<accession>G9YK79</accession>
<comment type="subcellular location">
    <subcellularLocation>
        <location evidence="2 9">Cytoplasm</location>
    </subcellularLocation>
</comment>
<comment type="catalytic activity">
    <reaction evidence="1 9">
        <text>2 D-sedoheptulose 7-phosphate = D-glycero-alpha-D-manno-heptose 7-phosphate + D-glycero-beta-D-manno-heptose 7-phosphate</text>
        <dbReference type="Rhea" id="RHEA:27489"/>
        <dbReference type="ChEBI" id="CHEBI:57483"/>
        <dbReference type="ChEBI" id="CHEBI:60203"/>
        <dbReference type="ChEBI" id="CHEBI:60204"/>
        <dbReference type="EC" id="5.3.1.28"/>
    </reaction>
</comment>
<dbReference type="UniPathway" id="UPA00041">
    <property type="reaction ID" value="UER00436"/>
</dbReference>
<dbReference type="OrthoDB" id="9781311at2"/>
<dbReference type="PANTHER" id="PTHR30390:SF6">
    <property type="entry name" value="DNAA INITIATOR-ASSOCIATING PROTEIN DIAA"/>
    <property type="match status" value="1"/>
</dbReference>
<feature type="binding site" evidence="9">
    <location>
        <position position="56"/>
    </location>
    <ligand>
        <name>Zn(2+)</name>
        <dbReference type="ChEBI" id="CHEBI:29105"/>
    </ligand>
</feature>
<dbReference type="EMBL" id="AGCJ01000092">
    <property type="protein sequence ID" value="EHM37753.1"/>
    <property type="molecule type" value="Genomic_DNA"/>
</dbReference>
<comment type="miscellaneous">
    <text evidence="9">The reaction produces a racemic mixture of D-glycero-alpha-D-manno-heptose 7-phosphate and D-glycero-beta-D-manno-heptose 7-phosphate.</text>
</comment>
<sequence length="184" mass="19447">MSIVAERIAEHKEVLEATKTLAGAIEEAGILVRDALASVHKLLICGNGGSAADSQHIAAEIVGRFKKERISLPALALTVDTSILTAVGNDYGFETVFSRQIEGLGQEGDVLIGISTSGNSRNVVRAVETAKKKGLLVISMTGEGGRLGTMADISLAVPSRVTARIQEMHILMAHIICEIAEENM</sequence>
<dbReference type="PROSITE" id="PS51464">
    <property type="entry name" value="SIS"/>
    <property type="match status" value="1"/>
</dbReference>
<comment type="function">
    <text evidence="9">Catalyzes the isomerization of sedoheptulose 7-phosphate in D-glycero-D-manno-heptose 7-phosphate.</text>
</comment>
<dbReference type="STRING" id="861450.HMPREF0080_02089"/>
<evidence type="ECO:0000259" key="10">
    <source>
        <dbReference type="PROSITE" id="PS51464"/>
    </source>
</evidence>